<evidence type="ECO:0000259" key="1">
    <source>
        <dbReference type="Pfam" id="PF13302"/>
    </source>
</evidence>
<protein>
    <submittedName>
        <fullName evidence="2">GNAT family N-acetyltransferase</fullName>
        <ecNumber evidence="2">2.3.-.-</ecNumber>
    </submittedName>
</protein>
<dbReference type="EMBL" id="JBHUGF010000010">
    <property type="protein sequence ID" value="MFD1989996.1"/>
    <property type="molecule type" value="Genomic_DNA"/>
</dbReference>
<proteinExistence type="predicted"/>
<dbReference type="EC" id="2.3.-.-" evidence="2"/>
<sequence>MNVMEHLVLGKDHRGQGYGTRAIKILFIYAFLERRLNKFNDYVLEGNEGSIQMMKKLGCVQEGIRREVIYKTEDSKI</sequence>
<evidence type="ECO:0000313" key="3">
    <source>
        <dbReference type="Proteomes" id="UP001597403"/>
    </source>
</evidence>
<dbReference type="SUPFAM" id="SSF55729">
    <property type="entry name" value="Acyl-CoA N-acyltransferases (Nat)"/>
    <property type="match status" value="1"/>
</dbReference>
<dbReference type="Pfam" id="PF13302">
    <property type="entry name" value="Acetyltransf_3"/>
    <property type="match status" value="1"/>
</dbReference>
<dbReference type="RefSeq" id="WP_379282947.1">
    <property type="nucleotide sequence ID" value="NZ_JBHUGF010000010.1"/>
</dbReference>
<reference evidence="3" key="1">
    <citation type="journal article" date="2019" name="Int. J. Syst. Evol. Microbiol.">
        <title>The Global Catalogue of Microorganisms (GCM) 10K type strain sequencing project: providing services to taxonomists for standard genome sequencing and annotation.</title>
        <authorList>
            <consortium name="The Broad Institute Genomics Platform"/>
            <consortium name="The Broad Institute Genome Sequencing Center for Infectious Disease"/>
            <person name="Wu L."/>
            <person name="Ma J."/>
        </authorList>
    </citation>
    <scope>NUCLEOTIDE SEQUENCE [LARGE SCALE GENOMIC DNA]</scope>
    <source>
        <strain evidence="3">CGMCC 1.15067</strain>
    </source>
</reference>
<keyword evidence="2" id="KW-0012">Acyltransferase</keyword>
<keyword evidence="3" id="KW-1185">Reference proteome</keyword>
<organism evidence="2 3">
    <name type="scientific">Paenibacillus nicotianae</name>
    <dbReference type="NCBI Taxonomy" id="1526551"/>
    <lineage>
        <taxon>Bacteria</taxon>
        <taxon>Bacillati</taxon>
        <taxon>Bacillota</taxon>
        <taxon>Bacilli</taxon>
        <taxon>Bacillales</taxon>
        <taxon>Paenibacillaceae</taxon>
        <taxon>Paenibacillus</taxon>
    </lineage>
</organism>
<keyword evidence="2" id="KW-0808">Transferase</keyword>
<comment type="caution">
    <text evidence="2">The sequence shown here is derived from an EMBL/GenBank/DDBJ whole genome shotgun (WGS) entry which is preliminary data.</text>
</comment>
<feature type="domain" description="N-acetyltransferase" evidence="1">
    <location>
        <begin position="8"/>
        <end position="59"/>
    </location>
</feature>
<accession>A0ABW4UU83</accession>
<dbReference type="InterPro" id="IPR000182">
    <property type="entry name" value="GNAT_dom"/>
</dbReference>
<dbReference type="GO" id="GO:0016746">
    <property type="term" value="F:acyltransferase activity"/>
    <property type="evidence" value="ECO:0007669"/>
    <property type="project" value="UniProtKB-KW"/>
</dbReference>
<evidence type="ECO:0000313" key="2">
    <source>
        <dbReference type="EMBL" id="MFD1989996.1"/>
    </source>
</evidence>
<gene>
    <name evidence="2" type="ORF">ACFSGI_08500</name>
</gene>
<name>A0ABW4UU83_9BACL</name>
<dbReference type="Proteomes" id="UP001597403">
    <property type="component" value="Unassembled WGS sequence"/>
</dbReference>
<dbReference type="Gene3D" id="3.40.630.30">
    <property type="match status" value="1"/>
</dbReference>
<dbReference type="InterPro" id="IPR016181">
    <property type="entry name" value="Acyl_CoA_acyltransferase"/>
</dbReference>